<dbReference type="SMART" id="SM00304">
    <property type="entry name" value="HAMP"/>
    <property type="match status" value="1"/>
</dbReference>
<feature type="transmembrane region" description="Helical" evidence="7">
    <location>
        <begin position="205"/>
        <end position="224"/>
    </location>
</feature>
<feature type="domain" description="HAMP" evidence="9">
    <location>
        <begin position="225"/>
        <end position="277"/>
    </location>
</feature>
<feature type="domain" description="Methyl-accepting transducer" evidence="8">
    <location>
        <begin position="282"/>
        <end position="528"/>
    </location>
</feature>
<dbReference type="GO" id="GO:0006935">
    <property type="term" value="P:chemotaxis"/>
    <property type="evidence" value="ECO:0007669"/>
    <property type="project" value="InterPro"/>
</dbReference>
<evidence type="ECO:0000256" key="2">
    <source>
        <dbReference type="ARBA" id="ARBA00022989"/>
    </source>
</evidence>
<keyword evidence="3 5" id="KW-0807">Transducer</keyword>
<dbReference type="GO" id="GO:0016020">
    <property type="term" value="C:membrane"/>
    <property type="evidence" value="ECO:0007669"/>
    <property type="project" value="InterPro"/>
</dbReference>
<name>A0A919JKX3_9ACTN</name>
<dbReference type="InterPro" id="IPR004090">
    <property type="entry name" value="Chemotax_Me-accpt_rcpt"/>
</dbReference>
<evidence type="ECO:0000313" key="11">
    <source>
        <dbReference type="Proteomes" id="UP000647172"/>
    </source>
</evidence>
<feature type="transmembrane region" description="Helical" evidence="7">
    <location>
        <begin position="25"/>
        <end position="47"/>
    </location>
</feature>
<dbReference type="SUPFAM" id="SSF58104">
    <property type="entry name" value="Methyl-accepting chemotaxis protein (MCP) signaling domain"/>
    <property type="match status" value="1"/>
</dbReference>
<dbReference type="EMBL" id="BOMQ01000026">
    <property type="protein sequence ID" value="GIE48684.1"/>
    <property type="molecule type" value="Genomic_DNA"/>
</dbReference>
<evidence type="ECO:0000256" key="6">
    <source>
        <dbReference type="SAM" id="MobiDB-lite"/>
    </source>
</evidence>
<dbReference type="SMART" id="SM00283">
    <property type="entry name" value="MA"/>
    <property type="match status" value="1"/>
</dbReference>
<dbReference type="InterPro" id="IPR024478">
    <property type="entry name" value="HlyB_4HB_MCP"/>
</dbReference>
<dbReference type="PANTHER" id="PTHR32089">
    <property type="entry name" value="METHYL-ACCEPTING CHEMOTAXIS PROTEIN MCPB"/>
    <property type="match status" value="1"/>
</dbReference>
<protein>
    <recommendedName>
        <fullName evidence="12">Methyl-accepting chemotaxis protein</fullName>
    </recommendedName>
</protein>
<dbReference type="Pfam" id="PF00015">
    <property type="entry name" value="MCPsignal"/>
    <property type="match status" value="1"/>
</dbReference>
<dbReference type="Pfam" id="PF00672">
    <property type="entry name" value="HAMP"/>
    <property type="match status" value="1"/>
</dbReference>
<dbReference type="GO" id="GO:0007165">
    <property type="term" value="P:signal transduction"/>
    <property type="evidence" value="ECO:0007669"/>
    <property type="project" value="UniProtKB-KW"/>
</dbReference>
<dbReference type="AlphaFoldDB" id="A0A919JKX3"/>
<dbReference type="PROSITE" id="PS50111">
    <property type="entry name" value="CHEMOTAXIS_TRANSDUC_2"/>
    <property type="match status" value="1"/>
</dbReference>
<gene>
    <name evidence="10" type="ORF">Ani05nite_22180</name>
</gene>
<dbReference type="GO" id="GO:0004888">
    <property type="term" value="F:transmembrane signaling receptor activity"/>
    <property type="evidence" value="ECO:0007669"/>
    <property type="project" value="InterPro"/>
</dbReference>
<evidence type="ECO:0000256" key="4">
    <source>
        <dbReference type="ARBA" id="ARBA00029447"/>
    </source>
</evidence>
<dbReference type="Gene3D" id="1.10.287.950">
    <property type="entry name" value="Methyl-accepting chemotaxis protein"/>
    <property type="match status" value="1"/>
</dbReference>
<accession>A0A919JKX3</accession>
<reference evidence="10" key="1">
    <citation type="submission" date="2021-01" db="EMBL/GenBank/DDBJ databases">
        <title>Whole genome shotgun sequence of Actinoplanes nipponensis NBRC 14063.</title>
        <authorList>
            <person name="Komaki H."/>
            <person name="Tamura T."/>
        </authorList>
    </citation>
    <scope>NUCLEOTIDE SEQUENCE</scope>
    <source>
        <strain evidence="10">NBRC 14063</strain>
    </source>
</reference>
<keyword evidence="2 7" id="KW-1133">Transmembrane helix</keyword>
<keyword evidence="11" id="KW-1185">Reference proteome</keyword>
<comment type="caution">
    <text evidence="10">The sequence shown here is derived from an EMBL/GenBank/DDBJ whole genome shotgun (WGS) entry which is preliminary data.</text>
</comment>
<dbReference type="Pfam" id="PF12729">
    <property type="entry name" value="4HB_MCP_1"/>
    <property type="match status" value="1"/>
</dbReference>
<comment type="similarity">
    <text evidence="4">Belongs to the methyl-accepting chemotaxis (MCP) protein family.</text>
</comment>
<evidence type="ECO:0008006" key="12">
    <source>
        <dbReference type="Google" id="ProtNLM"/>
    </source>
</evidence>
<dbReference type="PRINTS" id="PR00260">
    <property type="entry name" value="CHEMTRNSDUCR"/>
</dbReference>
<proteinExistence type="inferred from homology"/>
<keyword evidence="1 7" id="KW-0812">Transmembrane</keyword>
<evidence type="ECO:0000313" key="10">
    <source>
        <dbReference type="EMBL" id="GIE48684.1"/>
    </source>
</evidence>
<dbReference type="InterPro" id="IPR003660">
    <property type="entry name" value="HAMP_dom"/>
</dbReference>
<dbReference type="RefSeq" id="WP_203767473.1">
    <property type="nucleotide sequence ID" value="NZ_BOMQ01000026.1"/>
</dbReference>
<evidence type="ECO:0000256" key="7">
    <source>
        <dbReference type="SAM" id="Phobius"/>
    </source>
</evidence>
<evidence type="ECO:0000256" key="1">
    <source>
        <dbReference type="ARBA" id="ARBA00022692"/>
    </source>
</evidence>
<organism evidence="10 11">
    <name type="scientific">Actinoplanes nipponensis</name>
    <dbReference type="NCBI Taxonomy" id="135950"/>
    <lineage>
        <taxon>Bacteria</taxon>
        <taxon>Bacillati</taxon>
        <taxon>Actinomycetota</taxon>
        <taxon>Actinomycetes</taxon>
        <taxon>Micromonosporales</taxon>
        <taxon>Micromonosporaceae</taxon>
        <taxon>Actinoplanes</taxon>
    </lineage>
</organism>
<keyword evidence="7" id="KW-0472">Membrane</keyword>
<sequence length="540" mass="55527">MSTISTAGAPARRRSFADLGVKVKILAAVVLAVLVAVLVGTIGLRALSTVSDSAQRIYRSNVASVEAMGMIDAAMTQVRLDAANQAISTDAAGVAQYTDAVTAGLTEVGAGFAAYRASNPAGDPAVIATMETKWQAYVQVLQGKLLVLGRNNEFAAWEKTRNDEAMPLMAEVIKAVDTLKAAEKADAAKSAADAKDRYESSRTQSILLLLIGSLLALAIGYVVARGIVRSLGRVQAVCDSLARGDLTSTSGLTSGDEPGQMGRALDAAMAQLRRTVTTIDGSASSLAAASEQLSSVSTQIAASAEETSAQAQTVSSAAEEISRSVDTVSAGSEEMGASIREISQNATEAARVAAEAVTVTAATSATMNKLGESSAEIGNVIKVITAIAEQTNLLALNATIEAARAGEMGKGFAVVASEVKDLAQETARATEDISRRVQAIQSDTGGAVVAIEEISSVIARISDFQTTIASAVEEQTATTAEMNRSVSEAASGTGSIAENITGVAEAARLTSQGVTQSQQATNELARMSSDLTALVSTFRY</sequence>
<feature type="region of interest" description="Disordered" evidence="6">
    <location>
        <begin position="311"/>
        <end position="332"/>
    </location>
</feature>
<dbReference type="PROSITE" id="PS50885">
    <property type="entry name" value="HAMP"/>
    <property type="match status" value="1"/>
</dbReference>
<evidence type="ECO:0000256" key="5">
    <source>
        <dbReference type="PROSITE-ProRule" id="PRU00284"/>
    </source>
</evidence>
<evidence type="ECO:0000256" key="3">
    <source>
        <dbReference type="ARBA" id="ARBA00023224"/>
    </source>
</evidence>
<dbReference type="Proteomes" id="UP000647172">
    <property type="component" value="Unassembled WGS sequence"/>
</dbReference>
<evidence type="ECO:0000259" key="9">
    <source>
        <dbReference type="PROSITE" id="PS50885"/>
    </source>
</evidence>
<evidence type="ECO:0000259" key="8">
    <source>
        <dbReference type="PROSITE" id="PS50111"/>
    </source>
</evidence>
<dbReference type="InterPro" id="IPR004089">
    <property type="entry name" value="MCPsignal_dom"/>
</dbReference>
<dbReference type="PANTHER" id="PTHR32089:SF112">
    <property type="entry name" value="LYSOZYME-LIKE PROTEIN-RELATED"/>
    <property type="match status" value="1"/>
</dbReference>